<keyword evidence="2" id="KW-1185">Reference proteome</keyword>
<comment type="caution">
    <text evidence="1">The sequence shown here is derived from an EMBL/GenBank/DDBJ whole genome shotgun (WGS) entry which is preliminary data.</text>
</comment>
<dbReference type="STRING" id="207949.RED65_15878"/>
<dbReference type="HOGENOM" id="CLU_175382_0_0_6"/>
<proteinExistence type="predicted"/>
<dbReference type="Proteomes" id="UP000004263">
    <property type="component" value="Unassembled WGS sequence"/>
</dbReference>
<dbReference type="RefSeq" id="WP_007018384.1">
    <property type="nucleotide sequence ID" value="NZ_CH724116.1"/>
</dbReference>
<gene>
    <name evidence="1" type="ORF">RED65_15878</name>
</gene>
<name>Q1N231_9GAMM</name>
<accession>Q1N231</accession>
<sequence length="94" mass="10722">MNDDQLDRSLRSIGKACFVKYFAEFSDLAISSEDLIDMLMQQEGYTESGCKTRISNSRRIISSGRQDEALAMIIASERVEAEIVDKARELRRNK</sequence>
<dbReference type="EMBL" id="AAQH01000008">
    <property type="protein sequence ID" value="EAT12333.1"/>
    <property type="molecule type" value="Genomic_DNA"/>
</dbReference>
<dbReference type="OrthoDB" id="7210457at2"/>
<reference evidence="1 2" key="1">
    <citation type="submission" date="2006-03" db="EMBL/GenBank/DDBJ databases">
        <authorList>
            <person name="Pinhassi J."/>
            <person name="Pedros-Alio C."/>
            <person name="Ferriera S."/>
            <person name="Johnson J."/>
            <person name="Kravitz S."/>
            <person name="Halpern A."/>
            <person name="Remington K."/>
            <person name="Beeson K."/>
            <person name="Tran B."/>
            <person name="Rogers Y.-H."/>
            <person name="Friedman R."/>
            <person name="Venter J.C."/>
        </authorList>
    </citation>
    <scope>NUCLEOTIDE SEQUENCE [LARGE SCALE GENOMIC DNA]</scope>
    <source>
        <strain evidence="1 2">RED65</strain>
    </source>
</reference>
<protein>
    <submittedName>
        <fullName evidence="1">Uncharacterized protein</fullName>
    </submittedName>
</protein>
<evidence type="ECO:0000313" key="2">
    <source>
        <dbReference type="Proteomes" id="UP000004263"/>
    </source>
</evidence>
<evidence type="ECO:0000313" key="1">
    <source>
        <dbReference type="EMBL" id="EAT12333.1"/>
    </source>
</evidence>
<dbReference type="AlphaFoldDB" id="Q1N231"/>
<organism evidence="1 2">
    <name type="scientific">Bermanella marisrubri</name>
    <dbReference type="NCBI Taxonomy" id="207949"/>
    <lineage>
        <taxon>Bacteria</taxon>
        <taxon>Pseudomonadati</taxon>
        <taxon>Pseudomonadota</taxon>
        <taxon>Gammaproteobacteria</taxon>
        <taxon>Oceanospirillales</taxon>
        <taxon>Oceanospirillaceae</taxon>
        <taxon>Bermanella</taxon>
    </lineage>
</organism>